<evidence type="ECO:0000313" key="1">
    <source>
        <dbReference type="EMBL" id="CAK21139.1"/>
    </source>
</evidence>
<dbReference type="AlphaFoldDB" id="A0AJF7"/>
<dbReference type="KEGG" id="lwe:lwe1721"/>
<protein>
    <submittedName>
        <fullName evidence="1">Uncharacterized protein</fullName>
    </submittedName>
</protein>
<evidence type="ECO:0000313" key="2">
    <source>
        <dbReference type="Proteomes" id="UP000000779"/>
    </source>
</evidence>
<name>A0AJF7_LISW6</name>
<reference evidence="1 2" key="1">
    <citation type="journal article" date="2006" name="J. Bacteriol.">
        <title>Whole-genome sequence of Listeria welshimeri reveals common steps in genome reduction with Listeria innocua as compared to Listeria monocytogenes.</title>
        <authorList>
            <person name="Hain T."/>
            <person name="Steinweg C."/>
            <person name="Kuenne C.T."/>
            <person name="Billion A."/>
            <person name="Ghai R."/>
            <person name="Chatterjee S.S."/>
            <person name="Domann E."/>
            <person name="Kaerst U."/>
            <person name="Goesmann A."/>
            <person name="Bekel T."/>
            <person name="Bartels D."/>
            <person name="Kaiser O."/>
            <person name="Meyer F."/>
            <person name="Puehler A."/>
            <person name="Weisshaar B."/>
            <person name="Wehland J."/>
            <person name="Liang C."/>
            <person name="Dandekar T."/>
            <person name="Lampidis R."/>
            <person name="Kreft J."/>
            <person name="Goebel W."/>
            <person name="Chakraborty T."/>
        </authorList>
    </citation>
    <scope>NUCLEOTIDE SEQUENCE [LARGE SCALE GENOMIC DNA]</scope>
    <source>
        <strain evidence="2">ATCC 35897 / DSM 20650 / CIP 8149 / NCTC 11857 / SLCC 5334 / V8</strain>
    </source>
</reference>
<dbReference type="EMBL" id="AM263198">
    <property type="protein sequence ID" value="CAK21139.1"/>
    <property type="molecule type" value="Genomic_DNA"/>
</dbReference>
<dbReference type="STRING" id="386043.lwe1721"/>
<dbReference type="HOGENOM" id="CLU_3218249_0_0_9"/>
<organism evidence="1 2">
    <name type="scientific">Listeria welshimeri serovar 6b (strain ATCC 35897 / DSM 20650 / CCUG 15529 / CIP 8149 / NCTC 11857 / SLCC 5334 / V8)</name>
    <dbReference type="NCBI Taxonomy" id="386043"/>
    <lineage>
        <taxon>Bacteria</taxon>
        <taxon>Bacillati</taxon>
        <taxon>Bacillota</taxon>
        <taxon>Bacilli</taxon>
        <taxon>Bacillales</taxon>
        <taxon>Listeriaceae</taxon>
        <taxon>Listeria</taxon>
    </lineage>
</organism>
<gene>
    <name evidence="1" type="ordered locus">lwe1721</name>
</gene>
<sequence>MDMYYGRRFFTRESLYIAFEIQAEEVYVPANSTCRNGSAFAIKR</sequence>
<dbReference type="Proteomes" id="UP000000779">
    <property type="component" value="Chromosome"/>
</dbReference>
<accession>A0AJF7</accession>
<proteinExistence type="predicted"/>